<evidence type="ECO:0000313" key="2">
    <source>
        <dbReference type="Proteomes" id="UP000499080"/>
    </source>
</evidence>
<reference evidence="1 2" key="1">
    <citation type="journal article" date="2019" name="Sci. Rep.">
        <title>Orb-weaving spider Araneus ventricosus genome elucidates the spidroin gene catalogue.</title>
        <authorList>
            <person name="Kono N."/>
            <person name="Nakamura H."/>
            <person name="Ohtoshi R."/>
            <person name="Moran D.A.P."/>
            <person name="Shinohara A."/>
            <person name="Yoshida Y."/>
            <person name="Fujiwara M."/>
            <person name="Mori M."/>
            <person name="Tomita M."/>
            <person name="Arakawa K."/>
        </authorList>
    </citation>
    <scope>NUCLEOTIDE SEQUENCE [LARGE SCALE GENOMIC DNA]</scope>
</reference>
<accession>A0A4Y2BMC1</accession>
<comment type="caution">
    <text evidence="1">The sequence shown here is derived from an EMBL/GenBank/DDBJ whole genome shotgun (WGS) entry which is preliminary data.</text>
</comment>
<dbReference type="OrthoDB" id="411823at2759"/>
<gene>
    <name evidence="1" type="ORF">AVEN_35866_1</name>
</gene>
<protein>
    <submittedName>
        <fullName evidence="1">Uncharacterized protein</fullName>
    </submittedName>
</protein>
<keyword evidence="2" id="KW-1185">Reference proteome</keyword>
<dbReference type="Proteomes" id="UP000499080">
    <property type="component" value="Unassembled WGS sequence"/>
</dbReference>
<proteinExistence type="predicted"/>
<name>A0A4Y2BMC1_ARAVE</name>
<sequence length="109" mass="12448">DQYSTSFRRSEQTQHLGQENKYYLQPGMTRYQISGVYRERCGTSSTFLASKRNGGLACQKRNKNGNLLKIPAPKSHLKNILHKIAINKWQHEWTTGETGGPVFNIIPKV</sequence>
<feature type="non-terminal residue" evidence="1">
    <location>
        <position position="1"/>
    </location>
</feature>
<dbReference type="AlphaFoldDB" id="A0A4Y2BMC1"/>
<organism evidence="1 2">
    <name type="scientific">Araneus ventricosus</name>
    <name type="common">Orbweaver spider</name>
    <name type="synonym">Epeira ventricosa</name>
    <dbReference type="NCBI Taxonomy" id="182803"/>
    <lineage>
        <taxon>Eukaryota</taxon>
        <taxon>Metazoa</taxon>
        <taxon>Ecdysozoa</taxon>
        <taxon>Arthropoda</taxon>
        <taxon>Chelicerata</taxon>
        <taxon>Arachnida</taxon>
        <taxon>Araneae</taxon>
        <taxon>Araneomorphae</taxon>
        <taxon>Entelegynae</taxon>
        <taxon>Araneoidea</taxon>
        <taxon>Araneidae</taxon>
        <taxon>Araneus</taxon>
    </lineage>
</organism>
<evidence type="ECO:0000313" key="1">
    <source>
        <dbReference type="EMBL" id="GBL92334.1"/>
    </source>
</evidence>
<dbReference type="EMBL" id="BGPR01000085">
    <property type="protein sequence ID" value="GBL92334.1"/>
    <property type="molecule type" value="Genomic_DNA"/>
</dbReference>